<evidence type="ECO:0000256" key="3">
    <source>
        <dbReference type="ARBA" id="ARBA00023015"/>
    </source>
</evidence>
<evidence type="ECO:0000313" key="9">
    <source>
        <dbReference type="RefSeq" id="XP_010927987.1"/>
    </source>
</evidence>
<dbReference type="AlphaFoldDB" id="A0A6I9RKM6"/>
<feature type="compositionally biased region" description="Polar residues" evidence="6">
    <location>
        <begin position="297"/>
        <end position="317"/>
    </location>
</feature>
<dbReference type="Proteomes" id="UP000504607">
    <property type="component" value="Chromosome 8"/>
</dbReference>
<evidence type="ECO:0000259" key="7">
    <source>
        <dbReference type="PROSITE" id="PS50888"/>
    </source>
</evidence>
<dbReference type="InterPro" id="IPR011598">
    <property type="entry name" value="bHLH_dom"/>
</dbReference>
<dbReference type="FunCoup" id="A0A6I9RKM6">
    <property type="interactions" value="554"/>
</dbReference>
<dbReference type="KEGG" id="egu:105049901"/>
<comment type="subcellular location">
    <subcellularLocation>
        <location evidence="1">Nucleus</location>
    </subcellularLocation>
</comment>
<dbReference type="InterPro" id="IPR036638">
    <property type="entry name" value="HLH_DNA-bd_sf"/>
</dbReference>
<dbReference type="PANTHER" id="PTHR12565:SF432">
    <property type="entry name" value="OS06G0275600 PROTEIN"/>
    <property type="match status" value="1"/>
</dbReference>
<dbReference type="PANTHER" id="PTHR12565">
    <property type="entry name" value="STEROL REGULATORY ELEMENT-BINDING PROTEIN"/>
    <property type="match status" value="1"/>
</dbReference>
<name>A0A6I9RKM6_ELAGV</name>
<dbReference type="GeneID" id="105049901"/>
<feature type="compositionally biased region" description="Basic and acidic residues" evidence="6">
    <location>
        <begin position="285"/>
        <end position="296"/>
    </location>
</feature>
<organism evidence="8 9">
    <name type="scientific">Elaeis guineensis var. tenera</name>
    <name type="common">Oil palm</name>
    <dbReference type="NCBI Taxonomy" id="51953"/>
    <lineage>
        <taxon>Eukaryota</taxon>
        <taxon>Viridiplantae</taxon>
        <taxon>Streptophyta</taxon>
        <taxon>Embryophyta</taxon>
        <taxon>Tracheophyta</taxon>
        <taxon>Spermatophyta</taxon>
        <taxon>Magnoliopsida</taxon>
        <taxon>Liliopsida</taxon>
        <taxon>Arecaceae</taxon>
        <taxon>Arecoideae</taxon>
        <taxon>Cocoseae</taxon>
        <taxon>Elaeidinae</taxon>
        <taxon>Elaeis</taxon>
    </lineage>
</organism>
<dbReference type="OrthoDB" id="1923196at2759"/>
<dbReference type="GO" id="GO:0005634">
    <property type="term" value="C:nucleus"/>
    <property type="evidence" value="ECO:0007669"/>
    <property type="project" value="UniProtKB-SubCell"/>
</dbReference>
<keyword evidence="4" id="KW-0804">Transcription</keyword>
<evidence type="ECO:0000256" key="6">
    <source>
        <dbReference type="SAM" id="MobiDB-lite"/>
    </source>
</evidence>
<dbReference type="CDD" id="cd18919">
    <property type="entry name" value="bHLH_AtBPE_like"/>
    <property type="match status" value="1"/>
</dbReference>
<keyword evidence="5" id="KW-0539">Nucleus</keyword>
<keyword evidence="8" id="KW-1185">Reference proteome</keyword>
<proteinExistence type="inferred from homology"/>
<evidence type="ECO:0000313" key="8">
    <source>
        <dbReference type="Proteomes" id="UP000504607"/>
    </source>
</evidence>
<dbReference type="Pfam" id="PF00010">
    <property type="entry name" value="HLH"/>
    <property type="match status" value="1"/>
</dbReference>
<dbReference type="SUPFAM" id="SSF47459">
    <property type="entry name" value="HLH, helix-loop-helix DNA-binding domain"/>
    <property type="match status" value="1"/>
</dbReference>
<feature type="compositionally biased region" description="Polar residues" evidence="6">
    <location>
        <begin position="20"/>
        <end position="34"/>
    </location>
</feature>
<dbReference type="InterPro" id="IPR024097">
    <property type="entry name" value="bHLH_ZIP_TF"/>
</dbReference>
<dbReference type="InParanoid" id="A0A6I9RKM6"/>
<dbReference type="SMART" id="SM00353">
    <property type="entry name" value="HLH"/>
    <property type="match status" value="1"/>
</dbReference>
<keyword evidence="3" id="KW-0805">Transcription regulation</keyword>
<dbReference type="PROSITE" id="PS50888">
    <property type="entry name" value="BHLH"/>
    <property type="match status" value="1"/>
</dbReference>
<feature type="region of interest" description="Disordered" evidence="6">
    <location>
        <begin position="1"/>
        <end position="34"/>
    </location>
</feature>
<feature type="domain" description="BHLH" evidence="7">
    <location>
        <begin position="333"/>
        <end position="383"/>
    </location>
</feature>
<protein>
    <submittedName>
        <fullName evidence="9">Transcription factor bHLH49-like</fullName>
    </submittedName>
</protein>
<sequence length="515" mass="55009">MDISKKDKLGVEKSGDHPNYHSSGMSADQQLGNPSISLVSAHPMVSSPCPSVSMVESFPPSLWNPSAHSQNSGFCGNNVQSSMAASDSMPVGKPVPGPLRLDMGWNPLDSSSKGSGIFLQTGSGVLPPSLPHFPTDSAFIEHPARFSGFHGGNLNGMVSPFSTAESLSSYCNTPKGVLGAQIQQSKMNTTEARMDASLPIDHGSSSRSPRKEQRDKGSLHGAGVSGNESGEHVFGGGGREEAPNLASPAGDSSSKGLAAKKRRRSDQGIEAEQLQGGASLPSVDTTKDNLDTKQKPEQNSSTMATVKSNGKQVNDSSDAPKEDCIHVRARRGQATNSHSLAERVRREKISERMKFLQDLVPGCSKVTGKAVMLDEIINYVQSLQRQVEFLSMKLAAVNPRLEFNIEGLVSKDLFHSRGGPSSSIGFSPDMIHPQLHPSQQALFQAGMSSIVNPSDALRTAINAQLSSINGYKEPMPQIPNAWNEELHNVMQMTFGPNPSLNTQELNGKPCEGFPM</sequence>
<dbReference type="Gene3D" id="4.10.280.10">
    <property type="entry name" value="Helix-loop-helix DNA-binding domain"/>
    <property type="match status" value="1"/>
</dbReference>
<evidence type="ECO:0000256" key="2">
    <source>
        <dbReference type="ARBA" id="ARBA00005510"/>
    </source>
</evidence>
<evidence type="ECO:0000256" key="1">
    <source>
        <dbReference type="ARBA" id="ARBA00004123"/>
    </source>
</evidence>
<comment type="similarity">
    <text evidence="2">Belongs to the bHLH protein family.</text>
</comment>
<feature type="compositionally biased region" description="Basic and acidic residues" evidence="6">
    <location>
        <begin position="209"/>
        <end position="218"/>
    </location>
</feature>
<feature type="region of interest" description="Disordered" evidence="6">
    <location>
        <begin position="197"/>
        <end position="320"/>
    </location>
</feature>
<evidence type="ECO:0000256" key="5">
    <source>
        <dbReference type="ARBA" id="ARBA00023242"/>
    </source>
</evidence>
<dbReference type="GO" id="GO:0046983">
    <property type="term" value="F:protein dimerization activity"/>
    <property type="evidence" value="ECO:0007669"/>
    <property type="project" value="InterPro"/>
</dbReference>
<reference evidence="9" key="1">
    <citation type="submission" date="2025-08" db="UniProtKB">
        <authorList>
            <consortium name="RefSeq"/>
        </authorList>
    </citation>
    <scope>IDENTIFICATION</scope>
</reference>
<dbReference type="GO" id="GO:0003700">
    <property type="term" value="F:DNA-binding transcription factor activity"/>
    <property type="evidence" value="ECO:0007669"/>
    <property type="project" value="TreeGrafter"/>
</dbReference>
<accession>A0A6I9RKM6</accession>
<gene>
    <name evidence="9" type="primary">LOC105049901</name>
</gene>
<feature type="compositionally biased region" description="Basic and acidic residues" evidence="6">
    <location>
        <begin position="1"/>
        <end position="19"/>
    </location>
</feature>
<dbReference type="RefSeq" id="XP_010927987.1">
    <property type="nucleotide sequence ID" value="XM_010929685.3"/>
</dbReference>
<evidence type="ECO:0000256" key="4">
    <source>
        <dbReference type="ARBA" id="ARBA00023163"/>
    </source>
</evidence>
<dbReference type="FunFam" id="4.10.280.10:FF:000002">
    <property type="entry name" value="Basic helix-loop-helix transcription factor"/>
    <property type="match status" value="1"/>
</dbReference>